<dbReference type="Pfam" id="PF05638">
    <property type="entry name" value="T6SS_HCP"/>
    <property type="match status" value="1"/>
</dbReference>
<dbReference type="InterPro" id="IPR036624">
    <property type="entry name" value="Hcp1-lik_sf"/>
</dbReference>
<dbReference type="EMBL" id="FOSR01000022">
    <property type="protein sequence ID" value="SFL26211.1"/>
    <property type="molecule type" value="Genomic_DNA"/>
</dbReference>
<name>A0A1I4GAP3_9GAMM</name>
<reference evidence="3" key="1">
    <citation type="submission" date="2016-10" db="EMBL/GenBank/DDBJ databases">
        <authorList>
            <person name="Varghese N."/>
            <person name="Submissions S."/>
        </authorList>
    </citation>
    <scope>NUCLEOTIDE SEQUENCE [LARGE SCALE GENOMIC DNA]</scope>
    <source>
        <strain evidence="3">MO64</strain>
    </source>
</reference>
<proteinExistence type="predicted"/>
<protein>
    <submittedName>
        <fullName evidence="2">Type VI secretion system secreted protein Hcp</fullName>
    </submittedName>
    <submittedName>
        <fullName evidence="1">Type VI secretion system tube protein Hcp</fullName>
    </submittedName>
</protein>
<dbReference type="EMBL" id="CP042807">
    <property type="protein sequence ID" value="QEE23294.1"/>
    <property type="molecule type" value="Genomic_DNA"/>
</dbReference>
<dbReference type="PANTHER" id="PTHR36152">
    <property type="entry name" value="CYTOPLASMIC PROTEIN-RELATED"/>
    <property type="match status" value="1"/>
</dbReference>
<dbReference type="NCBIfam" id="TIGR03344">
    <property type="entry name" value="VI_effect_Hcp1"/>
    <property type="match status" value="1"/>
</dbReference>
<dbReference type="Gene3D" id="2.30.110.20">
    <property type="entry name" value="Hcp1-like"/>
    <property type="match status" value="1"/>
</dbReference>
<dbReference type="RefSeq" id="WP_008210599.1">
    <property type="nucleotide sequence ID" value="NZ_CP042807.1"/>
</dbReference>
<evidence type="ECO:0000313" key="4">
    <source>
        <dbReference type="Proteomes" id="UP000321807"/>
    </source>
</evidence>
<evidence type="ECO:0000313" key="2">
    <source>
        <dbReference type="EMBL" id="SFL26211.1"/>
    </source>
</evidence>
<reference evidence="2" key="2">
    <citation type="submission" date="2016-10" db="EMBL/GenBank/DDBJ databases">
        <authorList>
            <person name="de Groot N.N."/>
        </authorList>
    </citation>
    <scope>NUCLEOTIDE SEQUENCE [LARGE SCALE GENOMIC DNA]</scope>
    <source>
        <strain evidence="2">MO64</strain>
    </source>
</reference>
<sequence>MKDIYIKFGNPAIKGESQDKDHPQWIEASSWTHHIAQPKSATASTSGGFTAERCEHGDMVFTKDIDVVSPQLFQSCSGGTTFDEVTIDFMRADGEGKRVKYLEILLKKVIVASVTPSVQTEGLPTETFALKYAAVQWRYTQQKIGGGQGGSSQGAWSLTKNDKTYNV</sequence>
<dbReference type="InterPro" id="IPR008514">
    <property type="entry name" value="T6SS_Hcp"/>
</dbReference>
<dbReference type="Proteomes" id="UP000321807">
    <property type="component" value="Chromosome"/>
</dbReference>
<accession>A0A1I4GAP3</accession>
<gene>
    <name evidence="1" type="ORF">CS053_01350</name>
    <name evidence="2" type="ORF">SAMN05192579_12229</name>
</gene>
<evidence type="ECO:0000313" key="1">
    <source>
        <dbReference type="EMBL" id="QEE23294.1"/>
    </source>
</evidence>
<dbReference type="InterPro" id="IPR053165">
    <property type="entry name" value="HSI-I_assembly_Hcp1"/>
</dbReference>
<dbReference type="Proteomes" id="UP000198725">
    <property type="component" value="Unassembled WGS sequence"/>
</dbReference>
<dbReference type="AlphaFoldDB" id="A0A1I4GAP3"/>
<dbReference type="SUPFAM" id="SSF141452">
    <property type="entry name" value="Hcp1-like"/>
    <property type="match status" value="1"/>
</dbReference>
<dbReference type="KEGG" id="rgl:CS053_01350"/>
<evidence type="ECO:0000313" key="3">
    <source>
        <dbReference type="Proteomes" id="UP000198725"/>
    </source>
</evidence>
<keyword evidence="3" id="KW-1185">Reference proteome</keyword>
<dbReference type="PANTHER" id="PTHR36152:SF5">
    <property type="entry name" value="PROTEIN HCP1"/>
    <property type="match status" value="1"/>
</dbReference>
<reference evidence="1 4" key="3">
    <citation type="submission" date="2019-08" db="EMBL/GenBank/DDBJ databases">
        <title>Complete genome sequence of Rhodanobacter glycinis strain T01E-68 isolated from tomato root.</title>
        <authorList>
            <person name="Weon H.-Y."/>
            <person name="Lee S.A."/>
        </authorList>
    </citation>
    <scope>NUCLEOTIDE SEQUENCE [LARGE SCALE GENOMIC DNA]</scope>
    <source>
        <strain evidence="1 4">T01E-68</strain>
    </source>
</reference>
<organism evidence="2 3">
    <name type="scientific">Rhodanobacter glycinis</name>
    <dbReference type="NCBI Taxonomy" id="582702"/>
    <lineage>
        <taxon>Bacteria</taxon>
        <taxon>Pseudomonadati</taxon>
        <taxon>Pseudomonadota</taxon>
        <taxon>Gammaproteobacteria</taxon>
        <taxon>Lysobacterales</taxon>
        <taxon>Rhodanobacteraceae</taxon>
        <taxon>Rhodanobacter</taxon>
    </lineage>
</organism>